<accession>A0A918I316</accession>
<sequence>MSEASQEPAPSRLVKAGVIVTLLASAAGLITTAVATLYDAKVARSQLAQSRQVADEKTRVQAARVSYWVDRPPDGTSRVHLMNRSLDPISNIHMTFRAEWDDHDVPSGLHKTAWVSFAVVVPSVPPCSDMVFSEDSLRFKERKKGDRPSYRAPYEKAPPPDEGWRDFGDTRPWLNAWAAKFADRNGVSWVRERNGLLTRGDRTPAPGWGLQGAVIAVAESPQTLKSCGE</sequence>
<feature type="region of interest" description="Disordered" evidence="1">
    <location>
        <begin position="144"/>
        <end position="165"/>
    </location>
</feature>
<evidence type="ECO:0000256" key="1">
    <source>
        <dbReference type="SAM" id="MobiDB-lite"/>
    </source>
</evidence>
<name>A0A918I316_9ACTN</name>
<keyword evidence="2" id="KW-1133">Transmembrane helix</keyword>
<evidence type="ECO:0000313" key="4">
    <source>
        <dbReference type="Proteomes" id="UP000636661"/>
    </source>
</evidence>
<comment type="caution">
    <text evidence="3">The sequence shown here is derived from an EMBL/GenBank/DDBJ whole genome shotgun (WGS) entry which is preliminary data.</text>
</comment>
<organism evidence="3 4">
    <name type="scientific">Streptomyces lavendofoliae</name>
    <dbReference type="NCBI Taxonomy" id="67314"/>
    <lineage>
        <taxon>Bacteria</taxon>
        <taxon>Bacillati</taxon>
        <taxon>Actinomycetota</taxon>
        <taxon>Actinomycetes</taxon>
        <taxon>Kitasatosporales</taxon>
        <taxon>Streptomycetaceae</taxon>
        <taxon>Streptomyces</taxon>
    </lineage>
</organism>
<evidence type="ECO:0000313" key="3">
    <source>
        <dbReference type="EMBL" id="GGU61242.1"/>
    </source>
</evidence>
<dbReference type="Proteomes" id="UP000636661">
    <property type="component" value="Unassembled WGS sequence"/>
</dbReference>
<evidence type="ECO:0000256" key="2">
    <source>
        <dbReference type="SAM" id="Phobius"/>
    </source>
</evidence>
<keyword evidence="2" id="KW-0472">Membrane</keyword>
<gene>
    <name evidence="3" type="ORF">GCM10010274_57620</name>
</gene>
<keyword evidence="2" id="KW-0812">Transmembrane</keyword>
<dbReference type="RefSeq" id="WP_189554205.1">
    <property type="nucleotide sequence ID" value="NZ_BMTP01000019.1"/>
</dbReference>
<protein>
    <submittedName>
        <fullName evidence="3">Uncharacterized protein</fullName>
    </submittedName>
</protein>
<dbReference type="EMBL" id="BMTP01000019">
    <property type="protein sequence ID" value="GGU61242.1"/>
    <property type="molecule type" value="Genomic_DNA"/>
</dbReference>
<proteinExistence type="predicted"/>
<dbReference type="AlphaFoldDB" id="A0A918I316"/>
<reference evidence="3" key="1">
    <citation type="journal article" date="2014" name="Int. J. Syst. Evol. Microbiol.">
        <title>Complete genome sequence of Corynebacterium casei LMG S-19264T (=DSM 44701T), isolated from a smear-ripened cheese.</title>
        <authorList>
            <consortium name="US DOE Joint Genome Institute (JGI-PGF)"/>
            <person name="Walter F."/>
            <person name="Albersmeier A."/>
            <person name="Kalinowski J."/>
            <person name="Ruckert C."/>
        </authorList>
    </citation>
    <scope>NUCLEOTIDE SEQUENCE</scope>
    <source>
        <strain evidence="3">JCM 4391</strain>
    </source>
</reference>
<feature type="transmembrane region" description="Helical" evidence="2">
    <location>
        <begin position="16"/>
        <end position="38"/>
    </location>
</feature>
<keyword evidence="4" id="KW-1185">Reference proteome</keyword>
<reference evidence="3" key="2">
    <citation type="submission" date="2020-09" db="EMBL/GenBank/DDBJ databases">
        <authorList>
            <person name="Sun Q."/>
            <person name="Ohkuma M."/>
        </authorList>
    </citation>
    <scope>NUCLEOTIDE SEQUENCE</scope>
    <source>
        <strain evidence="3">JCM 4391</strain>
    </source>
</reference>